<accession>A0A2U8RNR2</accession>
<dbReference type="AlphaFoldDB" id="A0A2U8RNR2"/>
<gene>
    <name evidence="1" type="primary">MAT1-2-4</name>
</gene>
<reference evidence="1" key="1">
    <citation type="journal article" date="2018" name="Phytopathology">
        <title>Mating system in the brown rot pathogens Monilinia fructicola, Monilinia laxa and Monilinia fructigena.</title>
        <authorList>
            <person name="Abate D."/>
            <person name="De Miccolis Angelini R.M."/>
            <person name="Rotolo C."/>
            <person name="Pollastro S."/>
            <person name="Faretra F."/>
        </authorList>
    </citation>
    <scope>NUCLEOTIDE SEQUENCE</scope>
    <source>
        <strain evidence="1">Mlax297</strain>
    </source>
</reference>
<sequence length="286" mass="33631">MQPQERVKVSVEASTVRPQTNAAHVLKQMRRFSQDFRQPISSTTNLQTSSGIGPIGYDVEYTVVHDPPQWKRDGRQLRKPKVTKEQLQSQRKLSNIVRRTQNIADSFMKIDSGLTGLRFDIGGPMLVTKQIAAGQRIAMRIYMHNEIKTQAADLKLVKLNACESFQRHILSFMVDRQRPMTQAEGNIFADIIFKSEWNFDPNEEYCEESFMLPYILRSEEIRREVANLLWSLQFDRSFERIMCHLLPLNYDSWPKETTAARHPRKRRRMRRIERAERAPEEHWVDL</sequence>
<dbReference type="EMBL" id="MG182164">
    <property type="protein sequence ID" value="AWM30787.1"/>
    <property type="molecule type" value="Genomic_DNA"/>
</dbReference>
<organism evidence="1">
    <name type="scientific">Monilinia laxa</name>
    <name type="common">Brown rot fungus</name>
    <name type="synonym">Sclerotinia laxa</name>
    <dbReference type="NCBI Taxonomy" id="61186"/>
    <lineage>
        <taxon>Eukaryota</taxon>
        <taxon>Fungi</taxon>
        <taxon>Dikarya</taxon>
        <taxon>Ascomycota</taxon>
        <taxon>Pezizomycotina</taxon>
        <taxon>Leotiomycetes</taxon>
        <taxon>Helotiales</taxon>
        <taxon>Sclerotiniaceae</taxon>
        <taxon>Monilinia</taxon>
    </lineage>
</organism>
<protein>
    <submittedName>
        <fullName evidence="1">MAT1-2-4</fullName>
    </submittedName>
</protein>
<name>A0A2U8RNR2_MONLA</name>
<evidence type="ECO:0000313" key="1">
    <source>
        <dbReference type="EMBL" id="AWM30787.1"/>
    </source>
</evidence>
<proteinExistence type="predicted"/>